<protein>
    <recommendedName>
        <fullName evidence="3 5">Flagellar hook protein FlgE</fullName>
    </recommendedName>
</protein>
<dbReference type="InterPro" id="IPR010930">
    <property type="entry name" value="Flg_bb/hook_C_dom"/>
</dbReference>
<dbReference type="GO" id="GO:0009424">
    <property type="term" value="C:bacterial-type flagellum hook"/>
    <property type="evidence" value="ECO:0007669"/>
    <property type="project" value="TreeGrafter"/>
</dbReference>
<dbReference type="GO" id="GO:0005829">
    <property type="term" value="C:cytosol"/>
    <property type="evidence" value="ECO:0007669"/>
    <property type="project" value="TreeGrafter"/>
</dbReference>
<dbReference type="InterPro" id="IPR001444">
    <property type="entry name" value="Flag_bb_rod_N"/>
</dbReference>
<evidence type="ECO:0000313" key="10">
    <source>
        <dbReference type="EMBL" id="ANZ22546.1"/>
    </source>
</evidence>
<evidence type="ECO:0000256" key="4">
    <source>
        <dbReference type="ARBA" id="ARBA00023143"/>
    </source>
</evidence>
<dbReference type="EMBL" id="CP013259">
    <property type="protein sequence ID" value="ANZ22546.1"/>
    <property type="molecule type" value="Genomic_DNA"/>
</dbReference>
<dbReference type="GO" id="GO:0071978">
    <property type="term" value="P:bacterial-type flagellum-dependent swarming motility"/>
    <property type="evidence" value="ECO:0007669"/>
    <property type="project" value="TreeGrafter"/>
</dbReference>
<keyword evidence="10" id="KW-0282">Flagellum</keyword>
<dbReference type="Pfam" id="PF07559">
    <property type="entry name" value="FlgE_D2"/>
    <property type="match status" value="1"/>
</dbReference>
<keyword evidence="10" id="KW-0966">Cell projection</keyword>
<sequence>MSNTAAMNGLLVNSYYIDIISNNVANASTIGYKSSTPIFFDIYSNANYLTNNQGSGVGISDVMQNFNNGVFIETGRDLDLAIIEQGFFRLLDPKGYVRYTKNGQFLLDNDNNIVNTEGMYLTGINKFISNDNVNTISGIEPINIKHADILDGRKTSEIKMHGILNMNASPIPNNANQFFNRSSSKDYIIDIYDKNQQKQQLNIIFSKIDEKKWKVNIESGTDVIKEDIKDTNNHFEIEFDSNGEIISSKKITINPKILKGDSITLDLTDITAKPNVESGLEKPDQDGYPIGFLKVFNILSNGEIIGTYSNEKTQSIGQILLSNFKNPEKLQRESGSTWSVTSESGSEKIGVAGNIGFGMINKKILEGSNVDLNKELLNMIIAQRNYQSNAQSFKAEDRLVSTLINLK</sequence>
<comment type="function">
    <text evidence="5">A flexible structure which links the flagellar filament to the drive apparatus in the basal body.</text>
</comment>
<dbReference type="PANTHER" id="PTHR30435">
    <property type="entry name" value="FLAGELLAR PROTEIN"/>
    <property type="match status" value="1"/>
</dbReference>
<proteinExistence type="inferred from homology"/>
<dbReference type="PATRIC" id="fig|118101.4.peg.336"/>
<evidence type="ECO:0000256" key="3">
    <source>
        <dbReference type="ARBA" id="ARBA00019015"/>
    </source>
</evidence>
<dbReference type="InterPro" id="IPR020013">
    <property type="entry name" value="Flagellar_FlgE/F/G"/>
</dbReference>
<evidence type="ECO:0000256" key="2">
    <source>
        <dbReference type="ARBA" id="ARBA00009677"/>
    </source>
</evidence>
<feature type="domain" description="Flagellar basal-body/hook protein C-terminal" evidence="7">
    <location>
        <begin position="364"/>
        <end position="406"/>
    </location>
</feature>
<comment type="subcellular location">
    <subcellularLocation>
        <location evidence="1 5">Bacterial flagellum basal body</location>
    </subcellularLocation>
</comment>
<evidence type="ECO:0000259" key="6">
    <source>
        <dbReference type="Pfam" id="PF00460"/>
    </source>
</evidence>
<dbReference type="Pfam" id="PF00460">
    <property type="entry name" value="Flg_bb_rod"/>
    <property type="match status" value="1"/>
</dbReference>
<dbReference type="Pfam" id="PF22692">
    <property type="entry name" value="LlgE_F_G_D1"/>
    <property type="match status" value="1"/>
</dbReference>
<accession>A0A1B2H8X2</accession>
<dbReference type="InterPro" id="IPR019776">
    <property type="entry name" value="Flagellar_basal_body_rod_CS"/>
</dbReference>
<dbReference type="PROSITE" id="PS00588">
    <property type="entry name" value="FLAGELLA_BB_ROD"/>
    <property type="match status" value="1"/>
</dbReference>
<dbReference type="SUPFAM" id="SSF117143">
    <property type="entry name" value="Flagellar hook protein flgE"/>
    <property type="match status" value="1"/>
</dbReference>
<dbReference type="Proteomes" id="UP000093070">
    <property type="component" value="Chromosome"/>
</dbReference>
<evidence type="ECO:0000256" key="5">
    <source>
        <dbReference type="RuleBase" id="RU362116"/>
    </source>
</evidence>
<feature type="domain" description="Flagellar hook protein FlgE/F/G-like D1" evidence="9">
    <location>
        <begin position="82"/>
        <end position="141"/>
    </location>
</feature>
<reference evidence="10 11" key="1">
    <citation type="submission" date="2015-11" db="EMBL/GenBank/DDBJ databases">
        <title>The complete genome of Buchnera aphidicola from Diuraphis noxia biotype SAM.</title>
        <authorList>
            <person name="Burger N.F.V."/>
            <person name="Oberholster A.-M."/>
        </authorList>
    </citation>
    <scope>NUCLEOTIDE SEQUENCE [LARGE SCALE GENOMIC DNA]</scope>
    <source>
        <strain evidence="10">SAM</strain>
    </source>
</reference>
<dbReference type="OrthoDB" id="8578401at2"/>
<dbReference type="Gene3D" id="2.60.98.20">
    <property type="entry name" value="Flagellar hook protein FlgE"/>
    <property type="match status" value="1"/>
</dbReference>
<dbReference type="InterPro" id="IPR011491">
    <property type="entry name" value="FlgE_D2"/>
</dbReference>
<name>A0A1B2H8X2_BUCDN</name>
<feature type="domain" description="Flagellar basal body rod protein N-terminal" evidence="6">
    <location>
        <begin position="6"/>
        <end position="33"/>
    </location>
</feature>
<evidence type="ECO:0000259" key="7">
    <source>
        <dbReference type="Pfam" id="PF06429"/>
    </source>
</evidence>
<evidence type="ECO:0000259" key="9">
    <source>
        <dbReference type="Pfam" id="PF22692"/>
    </source>
</evidence>
<dbReference type="GO" id="GO:0009425">
    <property type="term" value="C:bacterial-type flagellum basal body"/>
    <property type="evidence" value="ECO:0007669"/>
    <property type="project" value="UniProtKB-SubCell"/>
</dbReference>
<gene>
    <name evidence="10" type="ORF">ATN01_01685</name>
</gene>
<evidence type="ECO:0000313" key="11">
    <source>
        <dbReference type="Proteomes" id="UP000093070"/>
    </source>
</evidence>
<comment type="similarity">
    <text evidence="2 5">Belongs to the flagella basal body rod proteins family.</text>
</comment>
<evidence type="ECO:0000256" key="1">
    <source>
        <dbReference type="ARBA" id="ARBA00004117"/>
    </source>
</evidence>
<evidence type="ECO:0000259" key="8">
    <source>
        <dbReference type="Pfam" id="PF07559"/>
    </source>
</evidence>
<dbReference type="Pfam" id="PF06429">
    <property type="entry name" value="Flg_bbr_C"/>
    <property type="match status" value="1"/>
</dbReference>
<dbReference type="RefSeq" id="WP_075433368.1">
    <property type="nucleotide sequence ID" value="NZ_CP013259.1"/>
</dbReference>
<dbReference type="InterPro" id="IPR037058">
    <property type="entry name" value="Falgellar_hook_FlgE_sf"/>
</dbReference>
<keyword evidence="10" id="KW-0969">Cilium</keyword>
<dbReference type="PANTHER" id="PTHR30435:SF1">
    <property type="entry name" value="FLAGELLAR HOOK PROTEIN FLGE"/>
    <property type="match status" value="1"/>
</dbReference>
<dbReference type="AlphaFoldDB" id="A0A1B2H8X2"/>
<keyword evidence="4 5" id="KW-0975">Bacterial flagellum</keyword>
<organism evidence="10 11">
    <name type="scientific">Buchnera aphidicola subsp. Diuraphis noxia</name>
    <dbReference type="NCBI Taxonomy" id="118101"/>
    <lineage>
        <taxon>Bacteria</taxon>
        <taxon>Pseudomonadati</taxon>
        <taxon>Pseudomonadota</taxon>
        <taxon>Gammaproteobacteria</taxon>
        <taxon>Enterobacterales</taxon>
        <taxon>Erwiniaceae</taxon>
        <taxon>Buchnera</taxon>
    </lineage>
</organism>
<dbReference type="NCBIfam" id="TIGR03506">
    <property type="entry name" value="FlgEFG_subfam"/>
    <property type="match status" value="1"/>
</dbReference>
<dbReference type="InterPro" id="IPR037925">
    <property type="entry name" value="FlgE/F/G-like"/>
</dbReference>
<feature type="domain" description="Flagellar hook protein FlgE D2" evidence="8">
    <location>
        <begin position="171"/>
        <end position="288"/>
    </location>
</feature>
<dbReference type="STRING" id="118101.ATN01_01685"/>
<dbReference type="InterPro" id="IPR053967">
    <property type="entry name" value="LlgE_F_G-like_D1"/>
</dbReference>